<evidence type="ECO:0000256" key="12">
    <source>
        <dbReference type="ARBA" id="ARBA00034013"/>
    </source>
</evidence>
<dbReference type="InterPro" id="IPR004193">
    <property type="entry name" value="Glyco_hydro_13_N"/>
</dbReference>
<organism evidence="18 19">
    <name type="scientific">Lacipirellula limnantheis</name>
    <dbReference type="NCBI Taxonomy" id="2528024"/>
    <lineage>
        <taxon>Bacteria</taxon>
        <taxon>Pseudomonadati</taxon>
        <taxon>Planctomycetota</taxon>
        <taxon>Planctomycetia</taxon>
        <taxon>Pirellulales</taxon>
        <taxon>Lacipirellulaceae</taxon>
        <taxon>Lacipirellula</taxon>
    </lineage>
</organism>
<dbReference type="Gene3D" id="1.10.10.760">
    <property type="entry name" value="E-set domains of sugar-utilizing enzymes"/>
    <property type="match status" value="1"/>
</dbReference>
<comment type="catalytic activity">
    <reaction evidence="12 14">
        <text>hydrolysis of (1-&gt;4)-alpha-D-glucosidic linkage in 4-alpha-D-[(1-&gt;4)-alpha-D-glucanosyl]n trehalose to yield trehalose and (1-&gt;4)-alpha-D-glucan.</text>
        <dbReference type="EC" id="3.2.1.141"/>
    </reaction>
</comment>
<evidence type="ECO:0000256" key="8">
    <source>
        <dbReference type="ARBA" id="ARBA00023277"/>
    </source>
</evidence>
<dbReference type="Proteomes" id="UP000317909">
    <property type="component" value="Chromosome"/>
</dbReference>
<dbReference type="CDD" id="cd02853">
    <property type="entry name" value="E_set_MTHase_like_N"/>
    <property type="match status" value="1"/>
</dbReference>
<evidence type="ECO:0000256" key="1">
    <source>
        <dbReference type="ARBA" id="ARBA00004496"/>
    </source>
</evidence>
<dbReference type="Pfam" id="PF00128">
    <property type="entry name" value="Alpha-amylase"/>
    <property type="match status" value="1"/>
</dbReference>
<dbReference type="InterPro" id="IPR014756">
    <property type="entry name" value="Ig_E-set"/>
</dbReference>
<dbReference type="SMART" id="SM00642">
    <property type="entry name" value="Aamy"/>
    <property type="match status" value="1"/>
</dbReference>
<keyword evidence="6" id="KW-0963">Cytoplasm</keyword>
<evidence type="ECO:0000313" key="18">
    <source>
        <dbReference type="EMBL" id="QDT76265.1"/>
    </source>
</evidence>
<evidence type="ECO:0000256" key="9">
    <source>
        <dbReference type="ARBA" id="ARBA00023295"/>
    </source>
</evidence>
<keyword evidence="8" id="KW-0119">Carbohydrate metabolism</keyword>
<dbReference type="GO" id="GO:0005737">
    <property type="term" value="C:cytoplasm"/>
    <property type="evidence" value="ECO:0007669"/>
    <property type="project" value="UniProtKB-SubCell"/>
</dbReference>
<evidence type="ECO:0000256" key="6">
    <source>
        <dbReference type="ARBA" id="ARBA00022490"/>
    </source>
</evidence>
<evidence type="ECO:0000256" key="14">
    <source>
        <dbReference type="PIRNR" id="PIRNR006337"/>
    </source>
</evidence>
<sequence>MPLVAERVRKLPIGAEVSAQGVNFRLWAPRHQLIELALVEPDGQTPRQFLQMEPEGEGYYSLQVAETQPGDLYGYRIDGIERIFPDPASRFQPQGVHGPSQVVDPRAYQWHDENWPGVKLPGQVIYELHLGTFTPEGTWAAAIGKLSHLQEVGVTLIEVMPINDFHGEFGWGYDGVAWYAPTRLYGAPDDCRRFIDEAHRHGIGVILDVVYNHFGANGNYTGIFSSSYFSKRHPTEWGDAINYDGEQSQPVREFVTSNAAYWIDEFHFDGLRIDATQAIYDDSPRHLLADLSDAARKAAGKRSILLFAENEEQRVCHVEPTDAGGYGLDGLWNDDFHHSCRVAATGHAEFYYADYAGSPQEILSAVRHGYLYQGQYTPRQKKRRGSPTRHCQAAQMVHFLQNHDQVANSGRALRLNALTSAGRYRALSAVLLLAPPTPMLFMGQEFGSTAPFSYFADLDADHQQLVREGRWGYIRQFPRTAKWGENGELADPSARQTFEQSKLDWSERQRHHGVLQFHADLLRLRREDPIFAQQDWRMLDGAVVGPEAFVLRWFSPDENDRLLCVNLGRDMDWRPVPEPLAAPPRNQDWRLLWSSERYEYGGAGTAEFNPRDWIIPGHTAIVLEAAPL</sequence>
<evidence type="ECO:0000256" key="7">
    <source>
        <dbReference type="ARBA" id="ARBA00022801"/>
    </source>
</evidence>
<gene>
    <name evidence="18" type="primary">treZ</name>
    <name evidence="18" type="ORF">I41_55150</name>
</gene>
<dbReference type="InterPro" id="IPR017853">
    <property type="entry name" value="GH"/>
</dbReference>
<dbReference type="RefSeq" id="WP_210421074.1">
    <property type="nucleotide sequence ID" value="NZ_CP036339.1"/>
</dbReference>
<proteinExistence type="inferred from homology"/>
<dbReference type="InterPro" id="IPR006047">
    <property type="entry name" value="GH13_cat_dom"/>
</dbReference>
<dbReference type="PIRSF" id="PIRSF006337">
    <property type="entry name" value="Trehalose_TreZ"/>
    <property type="match status" value="1"/>
</dbReference>
<dbReference type="GO" id="GO:0005992">
    <property type="term" value="P:trehalose biosynthetic process"/>
    <property type="evidence" value="ECO:0007669"/>
    <property type="project" value="UniProtKB-UniRule"/>
</dbReference>
<feature type="active site" description="Proton donor" evidence="15">
    <location>
        <position position="309"/>
    </location>
</feature>
<dbReference type="Pfam" id="PF11941">
    <property type="entry name" value="DUF3459"/>
    <property type="match status" value="1"/>
</dbReference>
<feature type="site" description="Transition state stabilizer" evidence="16">
    <location>
        <position position="404"/>
    </location>
</feature>
<dbReference type="Gene3D" id="2.60.40.10">
    <property type="entry name" value="Immunoglobulins"/>
    <property type="match status" value="1"/>
</dbReference>
<evidence type="ECO:0000256" key="16">
    <source>
        <dbReference type="PIRSR" id="PIRSR006337-3"/>
    </source>
</evidence>
<dbReference type="NCBIfam" id="TIGR02402">
    <property type="entry name" value="trehalose_TreZ"/>
    <property type="match status" value="1"/>
</dbReference>
<dbReference type="InterPro" id="IPR044901">
    <property type="entry name" value="Trehalose_TreZ_E-set_sf"/>
</dbReference>
<dbReference type="CDD" id="cd11325">
    <property type="entry name" value="AmyAc_GTHase"/>
    <property type="match status" value="1"/>
</dbReference>
<dbReference type="Gene3D" id="3.20.20.80">
    <property type="entry name" value="Glycosidases"/>
    <property type="match status" value="1"/>
</dbReference>
<dbReference type="InterPro" id="IPR012768">
    <property type="entry name" value="Trehalose_TreZ"/>
</dbReference>
<evidence type="ECO:0000256" key="10">
    <source>
        <dbReference type="ARBA" id="ARBA00032057"/>
    </source>
</evidence>
<evidence type="ECO:0000256" key="15">
    <source>
        <dbReference type="PIRSR" id="PIRSR006337-1"/>
    </source>
</evidence>
<evidence type="ECO:0000259" key="17">
    <source>
        <dbReference type="SMART" id="SM00642"/>
    </source>
</evidence>
<evidence type="ECO:0000256" key="13">
    <source>
        <dbReference type="NCBIfam" id="TIGR02402"/>
    </source>
</evidence>
<evidence type="ECO:0000256" key="2">
    <source>
        <dbReference type="ARBA" id="ARBA00005199"/>
    </source>
</evidence>
<evidence type="ECO:0000256" key="11">
    <source>
        <dbReference type="ARBA" id="ARBA00033284"/>
    </source>
</evidence>
<dbReference type="AlphaFoldDB" id="A0A517U6K5"/>
<reference evidence="18 19" key="1">
    <citation type="submission" date="2019-02" db="EMBL/GenBank/DDBJ databases">
        <title>Deep-cultivation of Planctomycetes and their phenomic and genomic characterization uncovers novel biology.</title>
        <authorList>
            <person name="Wiegand S."/>
            <person name="Jogler M."/>
            <person name="Boedeker C."/>
            <person name="Pinto D."/>
            <person name="Vollmers J."/>
            <person name="Rivas-Marin E."/>
            <person name="Kohn T."/>
            <person name="Peeters S.H."/>
            <person name="Heuer A."/>
            <person name="Rast P."/>
            <person name="Oberbeckmann S."/>
            <person name="Bunk B."/>
            <person name="Jeske O."/>
            <person name="Meyerdierks A."/>
            <person name="Storesund J.E."/>
            <person name="Kallscheuer N."/>
            <person name="Luecker S."/>
            <person name="Lage O.M."/>
            <person name="Pohl T."/>
            <person name="Merkel B.J."/>
            <person name="Hornburger P."/>
            <person name="Mueller R.-W."/>
            <person name="Bruemmer F."/>
            <person name="Labrenz M."/>
            <person name="Spormann A.M."/>
            <person name="Op den Camp H."/>
            <person name="Overmann J."/>
            <person name="Amann R."/>
            <person name="Jetten M.S.M."/>
            <person name="Mascher T."/>
            <person name="Medema M.H."/>
            <person name="Devos D.P."/>
            <person name="Kaster A.-K."/>
            <person name="Ovreas L."/>
            <person name="Rohde M."/>
            <person name="Galperin M.Y."/>
            <person name="Jogler C."/>
        </authorList>
    </citation>
    <scope>NUCLEOTIDE SEQUENCE [LARGE SCALE GENOMIC DNA]</scope>
    <source>
        <strain evidence="18 19">I41</strain>
    </source>
</reference>
<dbReference type="PANTHER" id="PTHR43002">
    <property type="entry name" value="GLYCOGEN DEBRANCHING ENZYME"/>
    <property type="match status" value="1"/>
</dbReference>
<comment type="similarity">
    <text evidence="3 14">Belongs to the glycosyl hydrolase 13 family.</text>
</comment>
<keyword evidence="9 14" id="KW-0326">Glycosidase</keyword>
<dbReference type="InterPro" id="IPR013783">
    <property type="entry name" value="Ig-like_fold"/>
</dbReference>
<dbReference type="UniPathway" id="UPA00299"/>
<evidence type="ECO:0000313" key="19">
    <source>
        <dbReference type="Proteomes" id="UP000317909"/>
    </source>
</evidence>
<feature type="domain" description="Glycosyl hydrolase family 13 catalytic" evidence="17">
    <location>
        <begin position="101"/>
        <end position="475"/>
    </location>
</feature>
<dbReference type="KEGG" id="llh:I41_55150"/>
<dbReference type="Pfam" id="PF02922">
    <property type="entry name" value="CBM_48"/>
    <property type="match status" value="1"/>
</dbReference>
<accession>A0A517U6K5</accession>
<dbReference type="InterPro" id="IPR022567">
    <property type="entry name" value="DUF3459"/>
</dbReference>
<name>A0A517U6K5_9BACT</name>
<dbReference type="SUPFAM" id="SSF81296">
    <property type="entry name" value="E set domains"/>
    <property type="match status" value="1"/>
</dbReference>
<evidence type="ECO:0000256" key="5">
    <source>
        <dbReference type="ARBA" id="ARBA00015938"/>
    </source>
</evidence>
<evidence type="ECO:0000256" key="4">
    <source>
        <dbReference type="ARBA" id="ARBA00012268"/>
    </source>
</evidence>
<keyword evidence="7 14" id="KW-0378">Hydrolase</keyword>
<keyword evidence="19" id="KW-1185">Reference proteome</keyword>
<dbReference type="EC" id="3.2.1.141" evidence="4 13"/>
<comment type="pathway">
    <text evidence="2 14">Glycan biosynthesis; trehalose biosynthesis.</text>
</comment>
<dbReference type="SUPFAM" id="SSF51445">
    <property type="entry name" value="(Trans)glycosidases"/>
    <property type="match status" value="1"/>
</dbReference>
<protein>
    <recommendedName>
        <fullName evidence="5 13">Malto-oligosyltrehalose trehalohydrolase</fullName>
        <shortName evidence="14">MTHase</shortName>
        <ecNumber evidence="4 13">3.2.1.141</ecNumber>
    </recommendedName>
    <alternativeName>
        <fullName evidence="11 14">4-alpha-D-((1-&gt;4)-alpha-D-glucano)trehalose trehalohydrolase</fullName>
    </alternativeName>
    <alternativeName>
        <fullName evidence="10 14">Maltooligosyl trehalose trehalohydrolase</fullName>
    </alternativeName>
</protein>
<feature type="active site" description="Nucleophile" evidence="15">
    <location>
        <position position="274"/>
    </location>
</feature>
<dbReference type="GO" id="GO:0033942">
    <property type="term" value="F:4-alpha-D-(1-&gt;4)-alpha-D-glucanotrehalose trehalohydrolase activity"/>
    <property type="evidence" value="ECO:0007669"/>
    <property type="project" value="UniProtKB-EC"/>
</dbReference>
<comment type="subcellular location">
    <subcellularLocation>
        <location evidence="1 15">Cytoplasm</location>
    </subcellularLocation>
</comment>
<evidence type="ECO:0000256" key="3">
    <source>
        <dbReference type="ARBA" id="ARBA00008061"/>
    </source>
</evidence>
<dbReference type="EMBL" id="CP036339">
    <property type="protein sequence ID" value="QDT76265.1"/>
    <property type="molecule type" value="Genomic_DNA"/>
</dbReference>